<sequence>MKKTLCMTLGAFACSGAWAQSKVTVYGLIDAGFAYERNSRTGQDVKAIQSGMLSSSRLGFRGVEDLGNGIKAIWVIEAGILTDTGQPQHANNFWGRQSYLALAGDFGSLGLGRQYAPEDGVNARFDPFEHGSGGNAGNVMKAMAIRADNSVKYVSPKIGGVTGTLVYGFGEVAGSTRAGVYLSGALEYGQGPFEAGFSFERMRDKADTVTGRKFQLGISYDFGLVRAYAMTQADRDVEAAVPTRGADSNQYLLGLSAPLGRSGKLLASWVREDDKDAADRDADMWALGYVHALSKRTDLYGVYAHMVTHNNPALSLGNGQNAAIVAGADRSVNIGVRHRF</sequence>
<keyword evidence="14" id="KW-1185">Reference proteome</keyword>
<keyword evidence="9" id="KW-0472">Membrane</keyword>
<dbReference type="InterPro" id="IPR023614">
    <property type="entry name" value="Porin_dom_sf"/>
</dbReference>
<dbReference type="InterPro" id="IPR050298">
    <property type="entry name" value="Gram-neg_bact_OMP"/>
</dbReference>
<evidence type="ECO:0000256" key="3">
    <source>
        <dbReference type="ARBA" id="ARBA00022448"/>
    </source>
</evidence>
<protein>
    <submittedName>
        <fullName evidence="13">Porin</fullName>
    </submittedName>
</protein>
<dbReference type="Proteomes" id="UP000248259">
    <property type="component" value="Unassembled WGS sequence"/>
</dbReference>
<feature type="domain" description="Porin" evidence="12">
    <location>
        <begin position="10"/>
        <end position="306"/>
    </location>
</feature>
<dbReference type="GO" id="GO:0034220">
    <property type="term" value="P:monoatomic ion transmembrane transport"/>
    <property type="evidence" value="ECO:0007669"/>
    <property type="project" value="InterPro"/>
</dbReference>
<evidence type="ECO:0000256" key="7">
    <source>
        <dbReference type="ARBA" id="ARBA00023065"/>
    </source>
</evidence>
<evidence type="ECO:0000256" key="6">
    <source>
        <dbReference type="ARBA" id="ARBA00022729"/>
    </source>
</evidence>
<gene>
    <name evidence="13" type="ORF">DNK49_19515</name>
</gene>
<keyword evidence="8" id="KW-0626">Porin</keyword>
<dbReference type="InterPro" id="IPR033900">
    <property type="entry name" value="Gram_neg_porin_domain"/>
</dbReference>
<keyword evidence="10" id="KW-0998">Cell outer membrane</keyword>
<feature type="chain" id="PRO_5016442309" evidence="11">
    <location>
        <begin position="20"/>
        <end position="340"/>
    </location>
</feature>
<evidence type="ECO:0000259" key="12">
    <source>
        <dbReference type="Pfam" id="PF13609"/>
    </source>
</evidence>
<keyword evidence="6 11" id="KW-0732">Signal</keyword>
<comment type="caution">
    <text evidence="13">The sequence shown here is derived from an EMBL/GenBank/DDBJ whole genome shotgun (WGS) entry which is preliminary data.</text>
</comment>
<evidence type="ECO:0000256" key="5">
    <source>
        <dbReference type="ARBA" id="ARBA00022692"/>
    </source>
</evidence>
<evidence type="ECO:0000256" key="9">
    <source>
        <dbReference type="ARBA" id="ARBA00023136"/>
    </source>
</evidence>
<dbReference type="AlphaFoldDB" id="A0A323V420"/>
<dbReference type="OrthoDB" id="5289162at2"/>
<dbReference type="EMBL" id="QKOE01000020">
    <property type="protein sequence ID" value="PZA14898.1"/>
    <property type="molecule type" value="Genomic_DNA"/>
</dbReference>
<dbReference type="SUPFAM" id="SSF56935">
    <property type="entry name" value="Porins"/>
    <property type="match status" value="1"/>
</dbReference>
<keyword evidence="5" id="KW-0812">Transmembrane</keyword>
<evidence type="ECO:0000313" key="14">
    <source>
        <dbReference type="Proteomes" id="UP000248259"/>
    </source>
</evidence>
<dbReference type="Gene3D" id="2.40.160.10">
    <property type="entry name" value="Porin"/>
    <property type="match status" value="1"/>
</dbReference>
<evidence type="ECO:0000256" key="10">
    <source>
        <dbReference type="ARBA" id="ARBA00023237"/>
    </source>
</evidence>
<dbReference type="PRINTS" id="PR00184">
    <property type="entry name" value="NEISSPPORIN"/>
</dbReference>
<dbReference type="GO" id="GO:0015288">
    <property type="term" value="F:porin activity"/>
    <property type="evidence" value="ECO:0007669"/>
    <property type="project" value="UniProtKB-KW"/>
</dbReference>
<keyword evidence="3" id="KW-0813">Transport</keyword>
<accession>A0A323V420</accession>
<name>A0A323V420_9RHOO</name>
<comment type="subcellular location">
    <subcellularLocation>
        <location evidence="1">Cell outer membrane</location>
        <topology evidence="1">Multi-pass membrane protein</topology>
    </subcellularLocation>
</comment>
<evidence type="ECO:0000256" key="11">
    <source>
        <dbReference type="SAM" id="SignalP"/>
    </source>
</evidence>
<evidence type="ECO:0000256" key="2">
    <source>
        <dbReference type="ARBA" id="ARBA00011233"/>
    </source>
</evidence>
<dbReference type="RefSeq" id="WP_110528638.1">
    <property type="nucleotide sequence ID" value="NZ_QKOE01000020.1"/>
</dbReference>
<keyword evidence="4" id="KW-1134">Transmembrane beta strand</keyword>
<dbReference type="PRINTS" id="PR00182">
    <property type="entry name" value="ECOLNEIPORIN"/>
</dbReference>
<feature type="signal peptide" evidence="11">
    <location>
        <begin position="1"/>
        <end position="19"/>
    </location>
</feature>
<dbReference type="PANTHER" id="PTHR34501:SF9">
    <property type="entry name" value="MAJOR OUTER MEMBRANE PROTEIN P.IA"/>
    <property type="match status" value="1"/>
</dbReference>
<keyword evidence="7" id="KW-0406">Ion transport</keyword>
<proteinExistence type="predicted"/>
<organism evidence="13 14">
    <name type="scientific">Parazoarcus communis SWub3 = DSM 12120</name>
    <dbReference type="NCBI Taxonomy" id="1121029"/>
    <lineage>
        <taxon>Bacteria</taxon>
        <taxon>Pseudomonadati</taxon>
        <taxon>Pseudomonadota</taxon>
        <taxon>Betaproteobacteria</taxon>
        <taxon>Rhodocyclales</taxon>
        <taxon>Zoogloeaceae</taxon>
        <taxon>Parazoarcus</taxon>
    </lineage>
</organism>
<dbReference type="Pfam" id="PF13609">
    <property type="entry name" value="Porin_4"/>
    <property type="match status" value="1"/>
</dbReference>
<dbReference type="PANTHER" id="PTHR34501">
    <property type="entry name" value="PROTEIN YDDL-RELATED"/>
    <property type="match status" value="1"/>
</dbReference>
<comment type="subunit">
    <text evidence="2">Homotrimer.</text>
</comment>
<dbReference type="InterPro" id="IPR002299">
    <property type="entry name" value="Porin_Neis"/>
</dbReference>
<dbReference type="GO" id="GO:0009279">
    <property type="term" value="C:cell outer membrane"/>
    <property type="evidence" value="ECO:0007669"/>
    <property type="project" value="UniProtKB-SubCell"/>
</dbReference>
<evidence type="ECO:0000256" key="8">
    <source>
        <dbReference type="ARBA" id="ARBA00023114"/>
    </source>
</evidence>
<evidence type="ECO:0000313" key="13">
    <source>
        <dbReference type="EMBL" id="PZA14898.1"/>
    </source>
</evidence>
<dbReference type="CDD" id="cd00342">
    <property type="entry name" value="gram_neg_porins"/>
    <property type="match status" value="1"/>
</dbReference>
<dbReference type="InterPro" id="IPR001702">
    <property type="entry name" value="Porin_Gram-ve"/>
</dbReference>
<evidence type="ECO:0000256" key="4">
    <source>
        <dbReference type="ARBA" id="ARBA00022452"/>
    </source>
</evidence>
<reference evidence="13 14" key="1">
    <citation type="submission" date="2018-06" db="EMBL/GenBank/DDBJ databases">
        <title>Azoarcus communis strain SWub3 genome.</title>
        <authorList>
            <person name="Zorraquino Salvo V."/>
            <person name="Toubiana D."/>
            <person name="Blumwald E."/>
        </authorList>
    </citation>
    <scope>NUCLEOTIDE SEQUENCE [LARGE SCALE GENOMIC DNA]</scope>
    <source>
        <strain evidence="13 14">SWub3</strain>
    </source>
</reference>
<evidence type="ECO:0000256" key="1">
    <source>
        <dbReference type="ARBA" id="ARBA00004571"/>
    </source>
</evidence>
<dbReference type="GO" id="GO:0046930">
    <property type="term" value="C:pore complex"/>
    <property type="evidence" value="ECO:0007669"/>
    <property type="project" value="UniProtKB-KW"/>
</dbReference>